<keyword evidence="4" id="KW-1185">Reference proteome</keyword>
<feature type="region of interest" description="Disordered" evidence="1">
    <location>
        <begin position="82"/>
        <end position="104"/>
    </location>
</feature>
<dbReference type="KEGG" id="sal:Sala_3112"/>
<dbReference type="RefSeq" id="WP_011543378.1">
    <property type="nucleotide sequence ID" value="NC_008048.1"/>
</dbReference>
<dbReference type="OrthoDB" id="7411229at2"/>
<evidence type="ECO:0000313" key="3">
    <source>
        <dbReference type="EMBL" id="ABF54816.1"/>
    </source>
</evidence>
<dbReference type="EMBL" id="CP000356">
    <property type="protein sequence ID" value="ABF54816.1"/>
    <property type="molecule type" value="Genomic_DNA"/>
</dbReference>
<evidence type="ECO:0000256" key="2">
    <source>
        <dbReference type="SAM" id="SignalP"/>
    </source>
</evidence>
<organism evidence="3 4">
    <name type="scientific">Sphingopyxis alaskensis (strain DSM 13593 / LMG 18877 / RB2256)</name>
    <name type="common">Sphingomonas alaskensis</name>
    <dbReference type="NCBI Taxonomy" id="317655"/>
    <lineage>
        <taxon>Bacteria</taxon>
        <taxon>Pseudomonadati</taxon>
        <taxon>Pseudomonadota</taxon>
        <taxon>Alphaproteobacteria</taxon>
        <taxon>Sphingomonadales</taxon>
        <taxon>Sphingomonadaceae</taxon>
        <taxon>Sphingopyxis</taxon>
    </lineage>
</organism>
<feature type="signal peptide" evidence="2">
    <location>
        <begin position="1"/>
        <end position="18"/>
    </location>
</feature>
<evidence type="ECO:0000256" key="1">
    <source>
        <dbReference type="SAM" id="MobiDB-lite"/>
    </source>
</evidence>
<feature type="chain" id="PRO_5004189565" evidence="2">
    <location>
        <begin position="19"/>
        <end position="104"/>
    </location>
</feature>
<proteinExistence type="predicted"/>
<dbReference type="eggNOG" id="ENOG50310WS">
    <property type="taxonomic scope" value="Bacteria"/>
</dbReference>
<dbReference type="AlphaFoldDB" id="Q1GNF6"/>
<evidence type="ECO:0000313" key="4">
    <source>
        <dbReference type="Proteomes" id="UP000006578"/>
    </source>
</evidence>
<keyword evidence="2" id="KW-0732">Signal</keyword>
<sequence length="104" mass="11259">MLNLVVIAVLAAASSAEAGVAERAPPARAPSEMTNAEIKAYNEGLAATHPHYIKCRKIEEIGSWVKKARVCRTNEQWKQAWAQGNQNARDTAEAMTRAPVNGSN</sequence>
<protein>
    <submittedName>
        <fullName evidence="3">Uncharacterized protein</fullName>
    </submittedName>
</protein>
<dbReference type="Proteomes" id="UP000006578">
    <property type="component" value="Chromosome"/>
</dbReference>
<reference evidence="3 4" key="1">
    <citation type="journal article" date="2009" name="Proc. Natl. Acad. Sci. U.S.A.">
        <title>The genomic basis of trophic strategy in marine bacteria.</title>
        <authorList>
            <person name="Lauro F.M."/>
            <person name="McDougald D."/>
            <person name="Thomas T."/>
            <person name="Williams T.J."/>
            <person name="Egan S."/>
            <person name="Rice S."/>
            <person name="DeMaere M.Z."/>
            <person name="Ting L."/>
            <person name="Ertan H."/>
            <person name="Johnson J."/>
            <person name="Ferriera S."/>
            <person name="Lapidus A."/>
            <person name="Anderson I."/>
            <person name="Kyrpides N."/>
            <person name="Munk A.C."/>
            <person name="Detter C."/>
            <person name="Han C.S."/>
            <person name="Brown M.V."/>
            <person name="Robb F.T."/>
            <person name="Kjelleberg S."/>
            <person name="Cavicchioli R."/>
        </authorList>
    </citation>
    <scope>NUCLEOTIDE SEQUENCE [LARGE SCALE GENOMIC DNA]</scope>
    <source>
        <strain evidence="4">DSM 13593 / LMG 18877 / RB2256</strain>
    </source>
</reference>
<name>Q1GNF6_SPHAL</name>
<dbReference type="STRING" id="317655.Sala_3112"/>
<accession>Q1GNF6</accession>
<dbReference type="HOGENOM" id="CLU_2248373_0_0_5"/>
<gene>
    <name evidence="3" type="ordered locus">Sala_3112</name>
</gene>